<evidence type="ECO:0000259" key="3">
    <source>
        <dbReference type="Pfam" id="PF18325"/>
    </source>
</evidence>
<dbReference type="Pfam" id="PF18314">
    <property type="entry name" value="FAS_I_H"/>
    <property type="match status" value="1"/>
</dbReference>
<dbReference type="PANTHER" id="PTHR10982">
    <property type="entry name" value="MALONYL COA-ACYL CARRIER PROTEIN TRANSACYLASE"/>
    <property type="match status" value="1"/>
</dbReference>
<dbReference type="Proteomes" id="UP000054549">
    <property type="component" value="Unassembled WGS sequence"/>
</dbReference>
<dbReference type="InterPro" id="IPR050830">
    <property type="entry name" value="Fungal_FAS"/>
</dbReference>
<dbReference type="STRING" id="946122.A0A0C2SRG9"/>
<feature type="domain" description="Fatty acid synthase subunit alpha acyl carrier" evidence="3">
    <location>
        <begin position="1"/>
        <end position="67"/>
    </location>
</feature>
<dbReference type="InParanoid" id="A0A0C2SRG9"/>
<organism evidence="4 5">
    <name type="scientific">Amanita muscaria (strain Koide BX008)</name>
    <dbReference type="NCBI Taxonomy" id="946122"/>
    <lineage>
        <taxon>Eukaryota</taxon>
        <taxon>Fungi</taxon>
        <taxon>Dikarya</taxon>
        <taxon>Basidiomycota</taxon>
        <taxon>Agaricomycotina</taxon>
        <taxon>Agaricomycetes</taxon>
        <taxon>Agaricomycetidae</taxon>
        <taxon>Agaricales</taxon>
        <taxon>Pluteineae</taxon>
        <taxon>Amanitaceae</taxon>
        <taxon>Amanita</taxon>
    </lineage>
</organism>
<feature type="domain" description="Fatty acid synthase type I helical" evidence="2">
    <location>
        <begin position="94"/>
        <end position="275"/>
    </location>
</feature>
<protein>
    <submittedName>
        <fullName evidence="4">Uncharacterized protein</fullName>
    </submittedName>
</protein>
<evidence type="ECO:0000259" key="2">
    <source>
        <dbReference type="Pfam" id="PF18314"/>
    </source>
</evidence>
<dbReference type="InterPro" id="IPR040899">
    <property type="entry name" value="Fas_alpha_ACP"/>
</dbReference>
<dbReference type="InterPro" id="IPR041550">
    <property type="entry name" value="FASI_helical"/>
</dbReference>
<sequence>MPGGFNVSAIKSYLAKKAWGLGSSRSDGVLLLATTHEPPQCLASDAEAKTWLDSVVSVYAQRSGISLATAGSGGLRSSAAGGAVINSEEFLKFQAEQHQFAAQHVELYMRYLGRDSRAGEIAYDKEKASSNALQVRLGEHGDAYIDGIQPKFDALKARRFDSSWNWVRQDALAMYYDIIFGRLQTVDLEITARCIALMNRADDHTLRKGETYKLAKEFGQQLIDNIKEVLGHPPVYMDVTFPTAVTEKEDIIYSEVVREGVRKREAHVEEMASGDTASGTVNIQKSRMTFSNYEPRACLPRDRRPQVSAVTSWEYSSNLTGVYLDILHEIATSGTTFKDKNALLTGCGKGSIGVKVLKRPSCLRRLLPPPVTV</sequence>
<dbReference type="GO" id="GO:0008897">
    <property type="term" value="F:holo-[acyl-carrier-protein] synthase activity"/>
    <property type="evidence" value="ECO:0007669"/>
    <property type="project" value="InterPro"/>
</dbReference>
<dbReference type="HOGENOM" id="CLU_741801_0_0_1"/>
<dbReference type="EMBL" id="KN818414">
    <property type="protein sequence ID" value="KIL56574.1"/>
    <property type="molecule type" value="Genomic_DNA"/>
</dbReference>
<gene>
    <name evidence="4" type="ORF">M378DRAFT_1034420</name>
</gene>
<reference evidence="4 5" key="1">
    <citation type="submission" date="2014-04" db="EMBL/GenBank/DDBJ databases">
        <title>Evolutionary Origins and Diversification of the Mycorrhizal Mutualists.</title>
        <authorList>
            <consortium name="DOE Joint Genome Institute"/>
            <consortium name="Mycorrhizal Genomics Consortium"/>
            <person name="Kohler A."/>
            <person name="Kuo A."/>
            <person name="Nagy L.G."/>
            <person name="Floudas D."/>
            <person name="Copeland A."/>
            <person name="Barry K.W."/>
            <person name="Cichocki N."/>
            <person name="Veneault-Fourrey C."/>
            <person name="LaButti K."/>
            <person name="Lindquist E.A."/>
            <person name="Lipzen A."/>
            <person name="Lundell T."/>
            <person name="Morin E."/>
            <person name="Murat C."/>
            <person name="Riley R."/>
            <person name="Ohm R."/>
            <person name="Sun H."/>
            <person name="Tunlid A."/>
            <person name="Henrissat B."/>
            <person name="Grigoriev I.V."/>
            <person name="Hibbett D.S."/>
            <person name="Martin F."/>
        </authorList>
    </citation>
    <scope>NUCLEOTIDE SEQUENCE [LARGE SCALE GENOMIC DNA]</scope>
    <source>
        <strain evidence="4 5">Koide BX008</strain>
    </source>
</reference>
<keyword evidence="5" id="KW-1185">Reference proteome</keyword>
<evidence type="ECO:0000313" key="5">
    <source>
        <dbReference type="Proteomes" id="UP000054549"/>
    </source>
</evidence>
<evidence type="ECO:0000313" key="4">
    <source>
        <dbReference type="EMBL" id="KIL56574.1"/>
    </source>
</evidence>
<proteinExistence type="predicted"/>
<dbReference type="Gene3D" id="3.40.50.720">
    <property type="entry name" value="NAD(P)-binding Rossmann-like Domain"/>
    <property type="match status" value="1"/>
</dbReference>
<accession>A0A0C2SRG9</accession>
<dbReference type="PANTHER" id="PTHR10982:SF21">
    <property type="entry name" value="FATTY ACID SYNTHASE SUBUNIT BETA"/>
    <property type="match status" value="1"/>
</dbReference>
<name>A0A0C2SRG9_AMAMK</name>
<keyword evidence="1" id="KW-0808">Transferase</keyword>
<evidence type="ECO:0000256" key="1">
    <source>
        <dbReference type="ARBA" id="ARBA00022679"/>
    </source>
</evidence>
<dbReference type="Pfam" id="PF18325">
    <property type="entry name" value="Fas_alpha_ACP"/>
    <property type="match status" value="1"/>
</dbReference>
<dbReference type="Gene3D" id="6.10.250.1930">
    <property type="match status" value="1"/>
</dbReference>
<dbReference type="AlphaFoldDB" id="A0A0C2SRG9"/>
<dbReference type="OrthoDB" id="3039468at2759"/>